<dbReference type="InterPro" id="IPR036097">
    <property type="entry name" value="HisK_dim/P_sf"/>
</dbReference>
<evidence type="ECO:0000256" key="9">
    <source>
        <dbReference type="PROSITE-ProRule" id="PRU00169"/>
    </source>
</evidence>
<evidence type="ECO:0000256" key="2">
    <source>
        <dbReference type="ARBA" id="ARBA00004429"/>
    </source>
</evidence>
<dbReference type="InterPro" id="IPR005467">
    <property type="entry name" value="His_kinase_dom"/>
</dbReference>
<dbReference type="PROSITE" id="PS50110">
    <property type="entry name" value="RESPONSE_REGULATORY"/>
    <property type="match status" value="1"/>
</dbReference>
<dbReference type="InterPro" id="IPR036890">
    <property type="entry name" value="HATPase_C_sf"/>
</dbReference>
<evidence type="ECO:0000256" key="7">
    <source>
        <dbReference type="ARBA" id="ARBA00023012"/>
    </source>
</evidence>
<dbReference type="Gene3D" id="3.40.50.2300">
    <property type="match status" value="1"/>
</dbReference>
<dbReference type="SMART" id="SM00388">
    <property type="entry name" value="HisKA"/>
    <property type="match status" value="1"/>
</dbReference>
<dbReference type="PROSITE" id="PS50113">
    <property type="entry name" value="PAC"/>
    <property type="match status" value="1"/>
</dbReference>
<evidence type="ECO:0000259" key="12">
    <source>
        <dbReference type="PROSITE" id="PS50110"/>
    </source>
</evidence>
<evidence type="ECO:0000256" key="4">
    <source>
        <dbReference type="ARBA" id="ARBA00022553"/>
    </source>
</evidence>
<gene>
    <name evidence="15" type="ORF">I5803_21870</name>
</gene>
<dbReference type="InterPro" id="IPR001789">
    <property type="entry name" value="Sig_transdc_resp-reg_receiver"/>
</dbReference>
<feature type="domain" description="PAS" evidence="13">
    <location>
        <begin position="65"/>
        <end position="122"/>
    </location>
</feature>
<reference evidence="15" key="1">
    <citation type="submission" date="2020-11" db="EMBL/GenBank/DDBJ databases">
        <title>Bacterial whole genome sequence for Caenimonas sp. DR4.4.</title>
        <authorList>
            <person name="Le V."/>
            <person name="Ko S.-R."/>
            <person name="Ahn C.-Y."/>
            <person name="Oh H.-M."/>
        </authorList>
    </citation>
    <scope>NUCLEOTIDE SEQUENCE</scope>
    <source>
        <strain evidence="15">DR4.4</strain>
    </source>
</reference>
<comment type="subcellular location">
    <subcellularLocation>
        <location evidence="2">Cell inner membrane</location>
        <topology evidence="2">Multi-pass membrane protein</topology>
    </subcellularLocation>
</comment>
<evidence type="ECO:0000259" key="13">
    <source>
        <dbReference type="PROSITE" id="PS50112"/>
    </source>
</evidence>
<dbReference type="SUPFAM" id="SSF52172">
    <property type="entry name" value="CheY-like"/>
    <property type="match status" value="1"/>
</dbReference>
<dbReference type="PROSITE" id="PS50112">
    <property type="entry name" value="PAS"/>
    <property type="match status" value="1"/>
</dbReference>
<feature type="domain" description="Response regulatory" evidence="12">
    <location>
        <begin position="458"/>
        <end position="574"/>
    </location>
</feature>
<dbReference type="Pfam" id="PF00072">
    <property type="entry name" value="Response_reg"/>
    <property type="match status" value="1"/>
</dbReference>
<dbReference type="SUPFAM" id="SSF55874">
    <property type="entry name" value="ATPase domain of HSP90 chaperone/DNA topoisomerase II/histidine kinase"/>
    <property type="match status" value="1"/>
</dbReference>
<dbReference type="InterPro" id="IPR035965">
    <property type="entry name" value="PAS-like_dom_sf"/>
</dbReference>
<keyword evidence="4 9" id="KW-0597">Phosphoprotein</keyword>
<evidence type="ECO:0000313" key="15">
    <source>
        <dbReference type="EMBL" id="MBG9390695.1"/>
    </source>
</evidence>
<dbReference type="CDD" id="cd00082">
    <property type="entry name" value="HisKA"/>
    <property type="match status" value="1"/>
</dbReference>
<dbReference type="SMART" id="SM00448">
    <property type="entry name" value="REC"/>
    <property type="match status" value="1"/>
</dbReference>
<dbReference type="PRINTS" id="PR00344">
    <property type="entry name" value="BCTRLSENSOR"/>
</dbReference>
<comment type="catalytic activity">
    <reaction evidence="1">
        <text>ATP + protein L-histidine = ADP + protein N-phospho-L-histidine.</text>
        <dbReference type="EC" id="2.7.13.3"/>
    </reaction>
</comment>
<feature type="modified residue" description="4-aspartylphosphate" evidence="9">
    <location>
        <position position="507"/>
    </location>
</feature>
<dbReference type="GO" id="GO:0005886">
    <property type="term" value="C:plasma membrane"/>
    <property type="evidence" value="ECO:0007669"/>
    <property type="project" value="UniProtKB-SubCell"/>
</dbReference>
<protein>
    <recommendedName>
        <fullName evidence="3">histidine kinase</fullName>
        <ecNumber evidence="3">2.7.13.3</ecNumber>
    </recommendedName>
</protein>
<dbReference type="InterPro" id="IPR013656">
    <property type="entry name" value="PAS_4"/>
</dbReference>
<dbReference type="Gene3D" id="1.10.287.130">
    <property type="match status" value="1"/>
</dbReference>
<evidence type="ECO:0000313" key="16">
    <source>
        <dbReference type="Proteomes" id="UP000651050"/>
    </source>
</evidence>
<feature type="coiled-coil region" evidence="10">
    <location>
        <begin position="17"/>
        <end position="44"/>
    </location>
</feature>
<dbReference type="EC" id="2.7.13.3" evidence="3"/>
<keyword evidence="10" id="KW-0175">Coiled coil</keyword>
<dbReference type="InterPro" id="IPR011006">
    <property type="entry name" value="CheY-like_superfamily"/>
</dbReference>
<dbReference type="Proteomes" id="UP000651050">
    <property type="component" value="Unassembled WGS sequence"/>
</dbReference>
<dbReference type="SUPFAM" id="SSF47384">
    <property type="entry name" value="Homodimeric domain of signal transducing histidine kinase"/>
    <property type="match status" value="1"/>
</dbReference>
<dbReference type="SMART" id="SM00387">
    <property type="entry name" value="HATPase_c"/>
    <property type="match status" value="1"/>
</dbReference>
<dbReference type="InterPro" id="IPR003594">
    <property type="entry name" value="HATPase_dom"/>
</dbReference>
<evidence type="ECO:0000259" key="14">
    <source>
        <dbReference type="PROSITE" id="PS50113"/>
    </source>
</evidence>
<proteinExistence type="predicted"/>
<keyword evidence="6" id="KW-0418">Kinase</keyword>
<dbReference type="PANTHER" id="PTHR43547">
    <property type="entry name" value="TWO-COMPONENT HISTIDINE KINASE"/>
    <property type="match status" value="1"/>
</dbReference>
<accession>A0A931MJU6</accession>
<keyword evidence="7" id="KW-0902">Two-component regulatory system</keyword>
<dbReference type="Pfam" id="PF08448">
    <property type="entry name" value="PAS_4"/>
    <property type="match status" value="1"/>
</dbReference>
<dbReference type="InterPro" id="IPR004358">
    <property type="entry name" value="Sig_transdc_His_kin-like_C"/>
</dbReference>
<evidence type="ECO:0000256" key="10">
    <source>
        <dbReference type="SAM" id="Coils"/>
    </source>
</evidence>
<evidence type="ECO:0000259" key="11">
    <source>
        <dbReference type="PROSITE" id="PS50109"/>
    </source>
</evidence>
<keyword evidence="5" id="KW-0808">Transferase</keyword>
<dbReference type="GO" id="GO:0000155">
    <property type="term" value="F:phosphorelay sensor kinase activity"/>
    <property type="evidence" value="ECO:0007669"/>
    <property type="project" value="InterPro"/>
</dbReference>
<evidence type="ECO:0000256" key="8">
    <source>
        <dbReference type="ARBA" id="ARBA00023136"/>
    </source>
</evidence>
<evidence type="ECO:0000256" key="3">
    <source>
        <dbReference type="ARBA" id="ARBA00012438"/>
    </source>
</evidence>
<dbReference type="NCBIfam" id="TIGR00229">
    <property type="entry name" value="sensory_box"/>
    <property type="match status" value="1"/>
</dbReference>
<dbReference type="InterPro" id="IPR003661">
    <property type="entry name" value="HisK_dim/P_dom"/>
</dbReference>
<evidence type="ECO:0000256" key="6">
    <source>
        <dbReference type="ARBA" id="ARBA00022777"/>
    </source>
</evidence>
<dbReference type="Pfam" id="PF02518">
    <property type="entry name" value="HATPase_c"/>
    <property type="match status" value="1"/>
</dbReference>
<organism evidence="15 16">
    <name type="scientific">Caenimonas aquaedulcis</name>
    <dbReference type="NCBI Taxonomy" id="2793270"/>
    <lineage>
        <taxon>Bacteria</taxon>
        <taxon>Pseudomonadati</taxon>
        <taxon>Pseudomonadota</taxon>
        <taxon>Betaproteobacteria</taxon>
        <taxon>Burkholderiales</taxon>
        <taxon>Comamonadaceae</taxon>
        <taxon>Caenimonas</taxon>
    </lineage>
</organism>
<dbReference type="FunFam" id="1.10.287.130:FF:000001">
    <property type="entry name" value="Two-component sensor histidine kinase"/>
    <property type="match status" value="1"/>
</dbReference>
<dbReference type="EMBL" id="JADWYS010000002">
    <property type="protein sequence ID" value="MBG9390695.1"/>
    <property type="molecule type" value="Genomic_DNA"/>
</dbReference>
<dbReference type="CDD" id="cd00130">
    <property type="entry name" value="PAS"/>
    <property type="match status" value="1"/>
</dbReference>
<feature type="domain" description="PAC" evidence="14">
    <location>
        <begin position="138"/>
        <end position="192"/>
    </location>
</feature>
<keyword evidence="8" id="KW-0472">Membrane</keyword>
<dbReference type="RefSeq" id="WP_196988672.1">
    <property type="nucleotide sequence ID" value="NZ_JADWYS010000002.1"/>
</dbReference>
<dbReference type="Gene3D" id="3.30.450.20">
    <property type="entry name" value="PAS domain"/>
    <property type="match status" value="1"/>
</dbReference>
<dbReference type="FunFam" id="3.30.565.10:FF:000006">
    <property type="entry name" value="Sensor histidine kinase WalK"/>
    <property type="match status" value="1"/>
</dbReference>
<dbReference type="PANTHER" id="PTHR43547:SF2">
    <property type="entry name" value="HYBRID SIGNAL TRANSDUCTION HISTIDINE KINASE C"/>
    <property type="match status" value="1"/>
</dbReference>
<dbReference type="CDD" id="cd17580">
    <property type="entry name" value="REC_2_DhkD-like"/>
    <property type="match status" value="1"/>
</dbReference>
<dbReference type="Pfam" id="PF00512">
    <property type="entry name" value="HisKA"/>
    <property type="match status" value="1"/>
</dbReference>
<feature type="domain" description="Histidine kinase" evidence="11">
    <location>
        <begin position="217"/>
        <end position="435"/>
    </location>
</feature>
<dbReference type="SUPFAM" id="SSF55785">
    <property type="entry name" value="PYP-like sensor domain (PAS domain)"/>
    <property type="match status" value="1"/>
</dbReference>
<evidence type="ECO:0000256" key="1">
    <source>
        <dbReference type="ARBA" id="ARBA00000085"/>
    </source>
</evidence>
<keyword evidence="16" id="KW-1185">Reference proteome</keyword>
<name>A0A931MJU6_9BURK</name>
<dbReference type="Gene3D" id="3.30.565.10">
    <property type="entry name" value="Histidine kinase-like ATPase, C-terminal domain"/>
    <property type="match status" value="1"/>
</dbReference>
<dbReference type="PROSITE" id="PS50109">
    <property type="entry name" value="HIS_KIN"/>
    <property type="match status" value="1"/>
</dbReference>
<dbReference type="AlphaFoldDB" id="A0A931MJU6"/>
<dbReference type="InterPro" id="IPR000700">
    <property type="entry name" value="PAS-assoc_C"/>
</dbReference>
<dbReference type="InterPro" id="IPR000014">
    <property type="entry name" value="PAS"/>
</dbReference>
<evidence type="ECO:0000256" key="5">
    <source>
        <dbReference type="ARBA" id="ARBA00022679"/>
    </source>
</evidence>
<sequence length="577" mass="62717">MSSNDAALPQGSPQPLPDELRREHEELRIRLAEAEDTLAAIRQGDVDALVVGSDIYTLDSSSAATNKLRQDVLAQMEDAVLAFDANDHLVFMNEAAERQYARSASDTLGRPKADIFEEIWPDGDISRQSAHNQLRKTGVYRGNMVHRARDGGDTQVEATVSMLRDSAGQEGGRLYVIRDISERIAAERSLAEATAQLHVTMDALVEADQKKDEFLATLAHELRNPLAPIRNALQIMRLSDKPEVQQDARNIIERQLGQMVHLVDDLLDVSRISQGKVELRLELADVASAVQVAVETSRPWIEAGKHELSVRLPLPQSVMVQADVTRLCQIVANLLNNAAKYTPDGGRIEVSAQRQGGMAVVTVKDSGVGIPPSMLPRVFDMFAQVDRHSERAQGGLGIGLALVKQLVTMHGGEVEARSDGAGRGSEFSVRLPLAEADSAAAVRIAAHRLEPGDERGVRVLVVDDNIDSALSMAQVLDMLGYETHTVHDGLEAVSAAKAFQPDVALLDIGLPHISGHEAARRIRELDGGKDVLLVALSGWGQEDDLRKSAAAGFDRHFVKPVDLHVLMGLVAQARRRG</sequence>
<comment type="caution">
    <text evidence="15">The sequence shown here is derived from an EMBL/GenBank/DDBJ whole genome shotgun (WGS) entry which is preliminary data.</text>
</comment>